<keyword evidence="1 2" id="KW-0456">Lyase</keyword>
<feature type="active site" description="Proton donor/acceptor" evidence="3">
    <location>
        <position position="142"/>
    </location>
</feature>
<name>A0A2G8RDY0_9RHOB</name>
<comment type="caution">
    <text evidence="4">The sequence shown here is derived from an EMBL/GenBank/DDBJ whole genome shotgun (WGS) entry which is preliminary data.</text>
</comment>
<proteinExistence type="inferred from homology"/>
<keyword evidence="5" id="KW-1185">Reference proteome</keyword>
<protein>
    <recommendedName>
        <fullName evidence="6">Dihydrodipicolinate synthetase</fullName>
    </recommendedName>
</protein>
<dbReference type="SUPFAM" id="SSF51569">
    <property type="entry name" value="Aldolase"/>
    <property type="match status" value="1"/>
</dbReference>
<evidence type="ECO:0000256" key="1">
    <source>
        <dbReference type="ARBA" id="ARBA00023239"/>
    </source>
</evidence>
<dbReference type="EMBL" id="AWWI01000087">
    <property type="protein sequence ID" value="PIL19769.1"/>
    <property type="molecule type" value="Genomic_DNA"/>
</dbReference>
<dbReference type="GO" id="GO:0008840">
    <property type="term" value="F:4-hydroxy-tetrahydrodipicolinate synthase activity"/>
    <property type="evidence" value="ECO:0007669"/>
    <property type="project" value="TreeGrafter"/>
</dbReference>
<sequence length="311" mass="33705">MQPDIAALTGIHAATVCPMSPNGMIEENELQAHLADISRAEGIRGLLINGHAGEGHLLSADERGIVVGIARASVPEDCFITAGVTAESTRGAVEEAAVAAKAGADAVLVFPPNHWSLGLDETIVIEHHRAIAESCGLPVIVYKAPLAWGRMSYDIDLLSRLCELDAVAGIKEGAWEVSAYEELRRRIKSERPGVSVMASGDEHLMACYQIGTDGSQVSLAAIVPDLVTALFDAGKSRDWEAARALHDQIYPLSREIYRRAPPYLATARLKTCLKLMGKIKSDRVKRPMRQLSDCEVERLQAVLSLHQQRNS</sequence>
<dbReference type="PANTHER" id="PTHR12128:SF72">
    <property type="entry name" value="DIHYDRODIPICOLINATE SYNTHASE"/>
    <property type="match status" value="1"/>
</dbReference>
<evidence type="ECO:0000313" key="5">
    <source>
        <dbReference type="Proteomes" id="UP000231259"/>
    </source>
</evidence>
<dbReference type="InterPro" id="IPR002220">
    <property type="entry name" value="DapA-like"/>
</dbReference>
<gene>
    <name evidence="4" type="ORF">P775_13030</name>
</gene>
<dbReference type="Gene3D" id="3.20.20.70">
    <property type="entry name" value="Aldolase class I"/>
    <property type="match status" value="1"/>
</dbReference>
<dbReference type="InterPro" id="IPR013785">
    <property type="entry name" value="Aldolase_TIM"/>
</dbReference>
<evidence type="ECO:0000256" key="3">
    <source>
        <dbReference type="PIRSR" id="PIRSR001365-1"/>
    </source>
</evidence>
<dbReference type="Proteomes" id="UP000231259">
    <property type="component" value="Unassembled WGS sequence"/>
</dbReference>
<evidence type="ECO:0008006" key="6">
    <source>
        <dbReference type="Google" id="ProtNLM"/>
    </source>
</evidence>
<feature type="active site" description="Schiff-base intermediate with substrate" evidence="3">
    <location>
        <position position="171"/>
    </location>
</feature>
<dbReference type="PANTHER" id="PTHR12128">
    <property type="entry name" value="DIHYDRODIPICOLINATE SYNTHASE"/>
    <property type="match status" value="1"/>
</dbReference>
<dbReference type="AlphaFoldDB" id="A0A2G8RDY0"/>
<comment type="similarity">
    <text evidence="2">Belongs to the DapA family.</text>
</comment>
<dbReference type="PIRSF" id="PIRSF001365">
    <property type="entry name" value="DHDPS"/>
    <property type="match status" value="1"/>
</dbReference>
<dbReference type="CDD" id="cd00408">
    <property type="entry name" value="DHDPS-like"/>
    <property type="match status" value="1"/>
</dbReference>
<evidence type="ECO:0000256" key="2">
    <source>
        <dbReference type="PIRNR" id="PIRNR001365"/>
    </source>
</evidence>
<accession>A0A2G8RDY0</accession>
<organism evidence="4 5">
    <name type="scientific">Puniceibacterium antarcticum</name>
    <dbReference type="NCBI Taxonomy" id="1206336"/>
    <lineage>
        <taxon>Bacteria</taxon>
        <taxon>Pseudomonadati</taxon>
        <taxon>Pseudomonadota</taxon>
        <taxon>Alphaproteobacteria</taxon>
        <taxon>Rhodobacterales</taxon>
        <taxon>Paracoccaceae</taxon>
        <taxon>Puniceibacterium</taxon>
    </lineage>
</organism>
<dbReference type="PRINTS" id="PR00146">
    <property type="entry name" value="DHPICSNTHASE"/>
</dbReference>
<dbReference type="SMART" id="SM01130">
    <property type="entry name" value="DHDPS"/>
    <property type="match status" value="1"/>
</dbReference>
<dbReference type="Pfam" id="PF00701">
    <property type="entry name" value="DHDPS"/>
    <property type="match status" value="1"/>
</dbReference>
<evidence type="ECO:0000313" key="4">
    <source>
        <dbReference type="EMBL" id="PIL19769.1"/>
    </source>
</evidence>
<reference evidence="4 5" key="1">
    <citation type="submission" date="2013-09" db="EMBL/GenBank/DDBJ databases">
        <title>Genome sequencing of Phaeobacter antarcticus sp. nov. SM1211.</title>
        <authorList>
            <person name="Zhang X.-Y."/>
            <person name="Liu C."/>
            <person name="Chen X.-L."/>
            <person name="Xie B.-B."/>
            <person name="Qin Q.-L."/>
            <person name="Rong J.-C."/>
            <person name="Zhang Y.-Z."/>
        </authorList>
    </citation>
    <scope>NUCLEOTIDE SEQUENCE [LARGE SCALE GENOMIC DNA]</scope>
    <source>
        <strain evidence="4 5">SM1211</strain>
    </source>
</reference>